<evidence type="ECO:0000313" key="2">
    <source>
        <dbReference type="Proteomes" id="UP000298652"/>
    </source>
</evidence>
<protein>
    <submittedName>
        <fullName evidence="1">Uncharacterized protein</fullName>
    </submittedName>
</protein>
<organism evidence="1 2">
    <name type="scientific">Setaria viridis</name>
    <name type="common">Green bristlegrass</name>
    <name type="synonym">Setaria italica subsp. viridis</name>
    <dbReference type="NCBI Taxonomy" id="4556"/>
    <lineage>
        <taxon>Eukaryota</taxon>
        <taxon>Viridiplantae</taxon>
        <taxon>Streptophyta</taxon>
        <taxon>Embryophyta</taxon>
        <taxon>Tracheophyta</taxon>
        <taxon>Spermatophyta</taxon>
        <taxon>Magnoliopsida</taxon>
        <taxon>Liliopsida</taxon>
        <taxon>Poales</taxon>
        <taxon>Poaceae</taxon>
        <taxon>PACMAD clade</taxon>
        <taxon>Panicoideae</taxon>
        <taxon>Panicodae</taxon>
        <taxon>Paniceae</taxon>
        <taxon>Cenchrinae</taxon>
        <taxon>Setaria</taxon>
    </lineage>
</organism>
<sequence length="103" mass="11895">MDLSSYTCELCILQKMLNVAYIFLRCNFPKACWNSIGILVITTRPILQIIRQIKNKLTVPFFMEGIDPSVKMCKSKFKYEFSLLLHGARPALVPSMNVWLHTL</sequence>
<accession>A0A4U6W3A2</accession>
<dbReference type="Proteomes" id="UP000298652">
    <property type="component" value="Chromosome 1"/>
</dbReference>
<evidence type="ECO:0000313" key="1">
    <source>
        <dbReference type="EMBL" id="TKW36940.1"/>
    </source>
</evidence>
<gene>
    <name evidence="1" type="ORF">SEVIR_1G014900v2</name>
</gene>
<reference evidence="1" key="1">
    <citation type="submission" date="2019-03" db="EMBL/GenBank/DDBJ databases">
        <title>WGS assembly of Setaria viridis.</title>
        <authorList>
            <person name="Huang P."/>
            <person name="Jenkins J."/>
            <person name="Grimwood J."/>
            <person name="Barry K."/>
            <person name="Healey A."/>
            <person name="Mamidi S."/>
            <person name="Sreedasyam A."/>
            <person name="Shu S."/>
            <person name="Feldman M."/>
            <person name="Wu J."/>
            <person name="Yu Y."/>
            <person name="Chen C."/>
            <person name="Johnson J."/>
            <person name="Rokhsar D."/>
            <person name="Baxter I."/>
            <person name="Schmutz J."/>
            <person name="Brutnell T."/>
            <person name="Kellogg E."/>
        </authorList>
    </citation>
    <scope>NUCLEOTIDE SEQUENCE [LARGE SCALE GENOMIC DNA]</scope>
</reference>
<dbReference type="Gramene" id="TKW36940">
    <property type="protein sequence ID" value="TKW36940"/>
    <property type="gene ID" value="SEVIR_1G014900v2"/>
</dbReference>
<proteinExistence type="predicted"/>
<name>A0A4U6W3A2_SETVI</name>
<keyword evidence="2" id="KW-1185">Reference proteome</keyword>
<dbReference type="EMBL" id="CM016552">
    <property type="protein sequence ID" value="TKW36940.1"/>
    <property type="molecule type" value="Genomic_DNA"/>
</dbReference>
<dbReference type="AlphaFoldDB" id="A0A4U6W3A2"/>